<organism evidence="5 6">
    <name type="scientific">Candidatus Fonsibacter lacus</name>
    <dbReference type="NCBI Taxonomy" id="2576439"/>
    <lineage>
        <taxon>Bacteria</taxon>
        <taxon>Pseudomonadati</taxon>
        <taxon>Pseudomonadota</taxon>
        <taxon>Alphaproteobacteria</taxon>
        <taxon>Candidatus Pelagibacterales</taxon>
        <taxon>Candidatus Pelagibacterales incertae sedis</taxon>
        <taxon>Candidatus Fonsibacter</taxon>
    </lineage>
</organism>
<dbReference type="InterPro" id="IPR000594">
    <property type="entry name" value="ThiF_NAD_FAD-bd"/>
</dbReference>
<reference evidence="5 6" key="1">
    <citation type="submission" date="2018-10" db="EMBL/GenBank/DDBJ databases">
        <title>Iterative Subtractive Binning of Freshwater Chronoseries Metagenomes Recovers Nearly Complete Genomes from over Four Hundred Novel Species.</title>
        <authorList>
            <person name="Rodriguez-R L.M."/>
            <person name="Tsementzi D."/>
            <person name="Luo C."/>
            <person name="Konstantinidis K.T."/>
        </authorList>
    </citation>
    <scope>NUCLEOTIDE SEQUENCE [LARGE SCALE GENOMIC DNA]</scope>
    <source>
        <strain evidence="5">WB7_2B_003</strain>
        <strain evidence="3">WB7_6_001</strain>
        <strain evidence="4">WB8_2A_004</strain>
    </source>
</reference>
<sequence length="250" mass="28062">MKLSYDDVKKYIAHINLKKIGSFGQKKIIDTKVLIIGVGGLGSPVALYLASSGINNIGVVDHDKIDISNLHRQILFDEDDVNKFKVDIAEKKLKKINSKIKIKKFKTKIDTNNINKITRGYDLIIDGTDSFKSKLLISDYCYKNKKILICGAISKFDGHVFVFNFKKKNSPCLRCFMPEIPNNDTMDCQSEGVLSTLAGMIGTIMANEAIREILNFENSLCGNILIINSENLAIKKIKLNKNNNCIKKIK</sequence>
<dbReference type="Proteomes" id="UP000572953">
    <property type="component" value="Unassembled WGS sequence"/>
</dbReference>
<dbReference type="FunFam" id="3.40.50.720:FF:000080">
    <property type="entry name" value="Thiazole biosynthesis adenylyltransferase ThiF"/>
    <property type="match status" value="1"/>
</dbReference>
<evidence type="ECO:0000313" key="5">
    <source>
        <dbReference type="EMBL" id="NCU62486.1"/>
    </source>
</evidence>
<dbReference type="GO" id="GO:0016779">
    <property type="term" value="F:nucleotidyltransferase activity"/>
    <property type="evidence" value="ECO:0007669"/>
    <property type="project" value="TreeGrafter"/>
</dbReference>
<evidence type="ECO:0000259" key="2">
    <source>
        <dbReference type="Pfam" id="PF00899"/>
    </source>
</evidence>
<dbReference type="GO" id="GO:0004792">
    <property type="term" value="F:thiosulfate-cyanide sulfurtransferase activity"/>
    <property type="evidence" value="ECO:0007669"/>
    <property type="project" value="TreeGrafter"/>
</dbReference>
<comment type="caution">
    <text evidence="5">The sequence shown here is derived from an EMBL/GenBank/DDBJ whole genome shotgun (WGS) entry which is preliminary data.</text>
</comment>
<dbReference type="GO" id="GO:0008641">
    <property type="term" value="F:ubiquitin-like modifier activating enzyme activity"/>
    <property type="evidence" value="ECO:0007669"/>
    <property type="project" value="InterPro"/>
</dbReference>
<dbReference type="AlphaFoldDB" id="A0A845S8B9"/>
<dbReference type="PANTHER" id="PTHR10953">
    <property type="entry name" value="UBIQUITIN-ACTIVATING ENZYME E1"/>
    <property type="match status" value="1"/>
</dbReference>
<dbReference type="PANTHER" id="PTHR10953:SF102">
    <property type="entry name" value="ADENYLYLTRANSFERASE AND SULFURTRANSFERASE MOCS3"/>
    <property type="match status" value="1"/>
</dbReference>
<comment type="similarity">
    <text evidence="1">Belongs to the HesA/MoeB/ThiF family.</text>
</comment>
<dbReference type="GO" id="GO:0008146">
    <property type="term" value="F:sulfotransferase activity"/>
    <property type="evidence" value="ECO:0007669"/>
    <property type="project" value="TreeGrafter"/>
</dbReference>
<dbReference type="EMBL" id="RGOB01000001">
    <property type="protein sequence ID" value="NCU52695.1"/>
    <property type="molecule type" value="Genomic_DNA"/>
</dbReference>
<gene>
    <name evidence="3" type="ORF">EBV32_01505</name>
    <name evidence="5" type="ORF">EBV78_00080</name>
    <name evidence="4" type="ORF">EBX74_00050</name>
</gene>
<dbReference type="InterPro" id="IPR045886">
    <property type="entry name" value="ThiF/MoeB/HesA"/>
</dbReference>
<evidence type="ECO:0000256" key="1">
    <source>
        <dbReference type="ARBA" id="ARBA00009919"/>
    </source>
</evidence>
<dbReference type="CDD" id="cd00757">
    <property type="entry name" value="ThiF_MoeB_HesA_family"/>
    <property type="match status" value="1"/>
</dbReference>
<dbReference type="Pfam" id="PF00899">
    <property type="entry name" value="ThiF"/>
    <property type="match status" value="1"/>
</dbReference>
<protein>
    <submittedName>
        <fullName evidence="5">HesA/MoeB/ThiF family protein</fullName>
    </submittedName>
</protein>
<evidence type="ECO:0000313" key="3">
    <source>
        <dbReference type="EMBL" id="NBN87756.1"/>
    </source>
</evidence>
<dbReference type="SUPFAM" id="SSF69572">
    <property type="entry name" value="Activating enzymes of the ubiquitin-like proteins"/>
    <property type="match status" value="1"/>
</dbReference>
<dbReference type="Proteomes" id="UP000713222">
    <property type="component" value="Unassembled WGS sequence"/>
</dbReference>
<dbReference type="EMBL" id="RGET01000011">
    <property type="protein sequence ID" value="NBN87756.1"/>
    <property type="molecule type" value="Genomic_DNA"/>
</dbReference>
<name>A0A845S8B9_9PROT</name>
<proteinExistence type="inferred from homology"/>
<evidence type="ECO:0000313" key="4">
    <source>
        <dbReference type="EMBL" id="NCU52695.1"/>
    </source>
</evidence>
<dbReference type="Proteomes" id="UP000747791">
    <property type="component" value="Unassembled WGS sequence"/>
</dbReference>
<dbReference type="GO" id="GO:0005829">
    <property type="term" value="C:cytosol"/>
    <property type="evidence" value="ECO:0007669"/>
    <property type="project" value="TreeGrafter"/>
</dbReference>
<evidence type="ECO:0000313" key="6">
    <source>
        <dbReference type="Proteomes" id="UP000572953"/>
    </source>
</evidence>
<dbReference type="Gene3D" id="3.40.50.720">
    <property type="entry name" value="NAD(P)-binding Rossmann-like Domain"/>
    <property type="match status" value="1"/>
</dbReference>
<feature type="domain" description="THIF-type NAD/FAD binding fold" evidence="2">
    <location>
        <begin position="13"/>
        <end position="245"/>
    </location>
</feature>
<dbReference type="EMBL" id="RGGN01000001">
    <property type="protein sequence ID" value="NCU62486.1"/>
    <property type="molecule type" value="Genomic_DNA"/>
</dbReference>
<dbReference type="InterPro" id="IPR035985">
    <property type="entry name" value="Ubiquitin-activating_enz"/>
</dbReference>
<accession>A0A845S8B9</accession>